<evidence type="ECO:0000313" key="1">
    <source>
        <dbReference type="EMBL" id="OAQ57332.1"/>
    </source>
</evidence>
<organism evidence="1 2">
    <name type="scientific">Pochonia chlamydosporia 170</name>
    <dbReference type="NCBI Taxonomy" id="1380566"/>
    <lineage>
        <taxon>Eukaryota</taxon>
        <taxon>Fungi</taxon>
        <taxon>Dikarya</taxon>
        <taxon>Ascomycota</taxon>
        <taxon>Pezizomycotina</taxon>
        <taxon>Sordariomycetes</taxon>
        <taxon>Hypocreomycetidae</taxon>
        <taxon>Hypocreales</taxon>
        <taxon>Clavicipitaceae</taxon>
        <taxon>Pochonia</taxon>
    </lineage>
</organism>
<name>A0A179EVZ0_METCM</name>
<reference evidence="1 2" key="1">
    <citation type="journal article" date="2016" name="PLoS Pathog.">
        <title>Biosynthesis of antibiotic leucinostatins in bio-control fungus Purpureocillium lilacinum and their inhibition on phytophthora revealed by genome mining.</title>
        <authorList>
            <person name="Wang G."/>
            <person name="Liu Z."/>
            <person name="Lin R."/>
            <person name="Li E."/>
            <person name="Mao Z."/>
            <person name="Ling J."/>
            <person name="Yang Y."/>
            <person name="Yin W.B."/>
            <person name="Xie B."/>
        </authorList>
    </citation>
    <scope>NUCLEOTIDE SEQUENCE [LARGE SCALE GENOMIC DNA]</scope>
    <source>
        <strain evidence="1">170</strain>
    </source>
</reference>
<proteinExistence type="predicted"/>
<evidence type="ECO:0000313" key="2">
    <source>
        <dbReference type="Proteomes" id="UP000078397"/>
    </source>
</evidence>
<dbReference type="RefSeq" id="XP_018135677.1">
    <property type="nucleotide sequence ID" value="XM_018294953.1"/>
</dbReference>
<keyword evidence="2" id="KW-1185">Reference proteome</keyword>
<dbReference type="Proteomes" id="UP000078397">
    <property type="component" value="Unassembled WGS sequence"/>
</dbReference>
<dbReference type="GeneID" id="28858947"/>
<gene>
    <name evidence="1" type="ORF">VFPPC_17213</name>
</gene>
<protein>
    <submittedName>
        <fullName evidence="1">Uncharacterized protein</fullName>
    </submittedName>
</protein>
<accession>A0A179EVZ0</accession>
<sequence>MLKRGQHVLLVVMSSRNQGGGKLNLSYGEINWRFCMRMNTPVRYMLSSCHFSVPWFVALFGHLNGATRASVFFSRREPSTDVVSFSSCGPILLHYNCRHQTFPEEHEQYNFSSHIYSVAARVIFLESQGSIALADTQ</sequence>
<comment type="caution">
    <text evidence="1">The sequence shown here is derived from an EMBL/GenBank/DDBJ whole genome shotgun (WGS) entry which is preliminary data.</text>
</comment>
<dbReference type="EMBL" id="LSBJ02000030">
    <property type="protein sequence ID" value="OAQ57332.1"/>
    <property type="molecule type" value="Genomic_DNA"/>
</dbReference>
<dbReference type="KEGG" id="pchm:VFPPC_17213"/>
<dbReference type="AlphaFoldDB" id="A0A179EVZ0"/>